<name>A0A9Q6S281_9BURK</name>
<evidence type="ECO:0000313" key="1">
    <source>
        <dbReference type="EMBL" id="QLB63477.1"/>
    </source>
</evidence>
<dbReference type="AlphaFoldDB" id="A0A9Q6S281"/>
<dbReference type="Proteomes" id="UP000509548">
    <property type="component" value="Chromosome 1"/>
</dbReference>
<reference evidence="1 2" key="1">
    <citation type="journal article" date="2014" name="Genome Announc.">
        <title>Draft Genome Sequence of the Haloacid-Degrading Burkholderia caribensis Strain MBA4.</title>
        <authorList>
            <person name="Pan Y."/>
            <person name="Kong K.F."/>
            <person name="Tsang J.S."/>
        </authorList>
    </citation>
    <scope>NUCLEOTIDE SEQUENCE [LARGE SCALE GENOMIC DNA]</scope>
    <source>
        <strain evidence="1 2">852011</strain>
    </source>
</reference>
<proteinExistence type="predicted"/>
<protein>
    <submittedName>
        <fullName evidence="1">Uncharacterized protein</fullName>
    </submittedName>
</protein>
<sequence>MGLATVNQIFHSVNGVFRQRVYGVSQTAHKITVQRSPALTLCSCPILRKNPADSLDTMHGAMQAIEESRVDFDGSAGKVKIRHDGIL</sequence>
<gene>
    <name evidence="1" type="ORF">A9O66_14450</name>
</gene>
<dbReference type="EMBL" id="CP015958">
    <property type="protein sequence ID" value="QLB63477.1"/>
    <property type="molecule type" value="Genomic_DNA"/>
</dbReference>
<accession>A0A9Q6S281</accession>
<evidence type="ECO:0000313" key="2">
    <source>
        <dbReference type="Proteomes" id="UP000509548"/>
    </source>
</evidence>
<organism evidence="1 2">
    <name type="scientific">Paraburkholderia caribensis</name>
    <dbReference type="NCBI Taxonomy" id="75105"/>
    <lineage>
        <taxon>Bacteria</taxon>
        <taxon>Pseudomonadati</taxon>
        <taxon>Pseudomonadota</taxon>
        <taxon>Betaproteobacteria</taxon>
        <taxon>Burkholderiales</taxon>
        <taxon>Burkholderiaceae</taxon>
        <taxon>Paraburkholderia</taxon>
    </lineage>
</organism>